<keyword evidence="1" id="KW-1133">Transmembrane helix</keyword>
<keyword evidence="3" id="KW-1185">Reference proteome</keyword>
<dbReference type="Proteomes" id="UP000011723">
    <property type="component" value="Chromosome"/>
</dbReference>
<evidence type="ECO:0000313" key="3">
    <source>
        <dbReference type="Proteomes" id="UP000011723"/>
    </source>
</evidence>
<protein>
    <submittedName>
        <fullName evidence="2">Uncharacterized protein</fullName>
    </submittedName>
</protein>
<dbReference type="AlphaFoldDB" id="M1NY19"/>
<dbReference type="KEGG" id="chn:A605_06965"/>
<dbReference type="EMBL" id="CP003697">
    <property type="protein sequence ID" value="AGF72395.1"/>
    <property type="molecule type" value="Genomic_DNA"/>
</dbReference>
<organism evidence="2 3">
    <name type="scientific">Corynebacterium halotolerans YIM 70093 = DSM 44683</name>
    <dbReference type="NCBI Taxonomy" id="1121362"/>
    <lineage>
        <taxon>Bacteria</taxon>
        <taxon>Bacillati</taxon>
        <taxon>Actinomycetota</taxon>
        <taxon>Actinomycetes</taxon>
        <taxon>Mycobacteriales</taxon>
        <taxon>Corynebacteriaceae</taxon>
        <taxon>Corynebacterium</taxon>
    </lineage>
</organism>
<accession>M1NY19</accession>
<gene>
    <name evidence="2" type="ORF">A605_06965</name>
</gene>
<sequence length="60" mass="6651">MVADFIDQFRRLWITVGWNLATLLVLGVYGGVVNGQILDPEYLDLLSSGFSSLSSDPYAR</sequence>
<evidence type="ECO:0000256" key="1">
    <source>
        <dbReference type="SAM" id="Phobius"/>
    </source>
</evidence>
<keyword evidence="1" id="KW-0472">Membrane</keyword>
<name>M1NY19_9CORY</name>
<feature type="transmembrane region" description="Helical" evidence="1">
    <location>
        <begin position="12"/>
        <end position="32"/>
    </location>
</feature>
<dbReference type="HOGENOM" id="CLU_2933547_0_0_11"/>
<reference evidence="2 3" key="1">
    <citation type="journal article" date="2012" name="Stand. Genomic Sci.">
        <title>Genome sequence of the halotolerant bacterium Corynebacterium halotolerans type strain YIM 70093(T) (= DSM 44683(T)).</title>
        <authorList>
            <person name="Ruckert C."/>
            <person name="Albersmeier A."/>
            <person name="Al-Dilaimi A."/>
            <person name="Niehaus K."/>
            <person name="Szczepanowski R."/>
            <person name="Kalinowski J."/>
        </authorList>
    </citation>
    <scope>NUCLEOTIDE SEQUENCE [LARGE SCALE GENOMIC DNA]</scope>
    <source>
        <strain evidence="2">YIM 70093</strain>
    </source>
</reference>
<evidence type="ECO:0000313" key="2">
    <source>
        <dbReference type="EMBL" id="AGF72395.1"/>
    </source>
</evidence>
<keyword evidence="1" id="KW-0812">Transmembrane</keyword>
<dbReference type="RefSeq" id="WP_015400814.1">
    <property type="nucleotide sequence ID" value="NC_020302.1"/>
</dbReference>
<dbReference type="PATRIC" id="fig|1121362.3.peg.1407"/>
<dbReference type="STRING" id="1121362.A605_06965"/>
<proteinExistence type="predicted"/>